<dbReference type="InterPro" id="IPR044550">
    <property type="entry name" value="WzxE"/>
</dbReference>
<dbReference type="OrthoDB" id="9769862at2"/>
<dbReference type="PANTHER" id="PTHR30250:SF30">
    <property type="entry name" value="LIPID III FLIPPASE"/>
    <property type="match status" value="1"/>
</dbReference>
<feature type="transmembrane region" description="Helical" evidence="6">
    <location>
        <begin position="175"/>
        <end position="195"/>
    </location>
</feature>
<name>A0A433ZYM3_MORMO</name>
<feature type="transmembrane region" description="Helical" evidence="6">
    <location>
        <begin position="388"/>
        <end position="411"/>
    </location>
</feature>
<keyword evidence="2" id="KW-1003">Cell membrane</keyword>
<evidence type="ECO:0000256" key="1">
    <source>
        <dbReference type="ARBA" id="ARBA00004651"/>
    </source>
</evidence>
<dbReference type="AlphaFoldDB" id="A0A433ZYM3"/>
<comment type="subcellular location">
    <subcellularLocation>
        <location evidence="1">Cell membrane</location>
        <topology evidence="1">Multi-pass membrane protein</topology>
    </subcellularLocation>
</comment>
<dbReference type="GO" id="GO:0005886">
    <property type="term" value="C:plasma membrane"/>
    <property type="evidence" value="ECO:0007669"/>
    <property type="project" value="UniProtKB-SubCell"/>
</dbReference>
<evidence type="ECO:0000256" key="2">
    <source>
        <dbReference type="ARBA" id="ARBA00022475"/>
    </source>
</evidence>
<gene>
    <name evidence="7" type="ORF">CKG00_13325</name>
</gene>
<feature type="transmembrane region" description="Helical" evidence="6">
    <location>
        <begin position="335"/>
        <end position="355"/>
    </location>
</feature>
<dbReference type="InterPro" id="IPR002797">
    <property type="entry name" value="Polysacc_synth"/>
</dbReference>
<dbReference type="EMBL" id="NRQY01000001">
    <property type="protein sequence ID" value="RUT67235.1"/>
    <property type="molecule type" value="Genomic_DNA"/>
</dbReference>
<feature type="transmembrane region" description="Helical" evidence="6">
    <location>
        <begin position="117"/>
        <end position="142"/>
    </location>
</feature>
<keyword evidence="5 6" id="KW-0472">Membrane</keyword>
<comment type="caution">
    <text evidence="7">The sequence shown here is derived from an EMBL/GenBank/DDBJ whole genome shotgun (WGS) entry which is preliminary data.</text>
</comment>
<dbReference type="InterPro" id="IPR050833">
    <property type="entry name" value="Poly_Biosynth_Transport"/>
</dbReference>
<evidence type="ECO:0000256" key="3">
    <source>
        <dbReference type="ARBA" id="ARBA00022692"/>
    </source>
</evidence>
<sequence length="418" mass="47007">MKFFTITVLSGLLTLLRLCCGFLISKIVAVYTGPSGVAALGQLQSFVTLINGFVSSQVSQGLTRYTSEYKDDYNNTAKYWSSAAKLSSIAAAIIIIIGCLSSKYISNFLFSNPQYYWIIILSLLVVPLNILNSILLAVINGLEDYRKYFLTNAVAIVLFLISMAIFVYFLGKTGALISAALNNAISGLYLLSIIYKEKWFKLKYWFSTTDKQSYKNMLNYFYMGIIGALTGPLSIIMVRSIITSDLSIDDAGYWQATLKISEAYLAVLTTALTVYYFPKTAIAKTKKEHLYILRKGITLIVPLAILAAITIFLLRDFILIILFTSDFSKASSLFLFQNIGDVFRVSSWLFAVILLAKGYFKINATLEIIFSLSFPVLTKILIEKYGFITPSIAYCINYSLYFITVLLVYIWHIKRLKQ</sequence>
<keyword evidence="4 6" id="KW-1133">Transmembrane helix</keyword>
<accession>A0A433ZYM3</accession>
<keyword evidence="3 6" id="KW-0812">Transmembrane</keyword>
<feature type="transmembrane region" description="Helical" evidence="6">
    <location>
        <begin position="362"/>
        <end position="382"/>
    </location>
</feature>
<dbReference type="CDD" id="cd13125">
    <property type="entry name" value="MATE_like_10"/>
    <property type="match status" value="1"/>
</dbReference>
<proteinExistence type="predicted"/>
<evidence type="ECO:0000256" key="5">
    <source>
        <dbReference type="ARBA" id="ARBA00023136"/>
    </source>
</evidence>
<feature type="transmembrane region" description="Helical" evidence="6">
    <location>
        <begin position="262"/>
        <end position="278"/>
    </location>
</feature>
<dbReference type="GO" id="GO:0009246">
    <property type="term" value="P:enterobacterial common antigen biosynthetic process"/>
    <property type="evidence" value="ECO:0007669"/>
    <property type="project" value="InterPro"/>
</dbReference>
<feature type="transmembrane region" description="Helical" evidence="6">
    <location>
        <begin position="299"/>
        <end position="323"/>
    </location>
</feature>
<protein>
    <submittedName>
        <fullName evidence="7">O-antigen flippase</fullName>
    </submittedName>
</protein>
<evidence type="ECO:0000313" key="7">
    <source>
        <dbReference type="EMBL" id="RUT67235.1"/>
    </source>
</evidence>
<feature type="transmembrane region" description="Helical" evidence="6">
    <location>
        <begin position="86"/>
        <end position="105"/>
    </location>
</feature>
<evidence type="ECO:0000256" key="4">
    <source>
        <dbReference type="ARBA" id="ARBA00022989"/>
    </source>
</evidence>
<evidence type="ECO:0000256" key="6">
    <source>
        <dbReference type="SAM" id="Phobius"/>
    </source>
</evidence>
<organism evidence="7 8">
    <name type="scientific">Morganella morganii</name>
    <name type="common">Proteus morganii</name>
    <dbReference type="NCBI Taxonomy" id="582"/>
    <lineage>
        <taxon>Bacteria</taxon>
        <taxon>Pseudomonadati</taxon>
        <taxon>Pseudomonadota</taxon>
        <taxon>Gammaproteobacteria</taxon>
        <taxon>Enterobacterales</taxon>
        <taxon>Morganellaceae</taxon>
        <taxon>Morganella</taxon>
    </lineage>
</organism>
<feature type="transmembrane region" description="Helical" evidence="6">
    <location>
        <begin position="220"/>
        <end position="242"/>
    </location>
</feature>
<dbReference type="PANTHER" id="PTHR30250">
    <property type="entry name" value="PST FAMILY PREDICTED COLANIC ACID TRANSPORTER"/>
    <property type="match status" value="1"/>
</dbReference>
<feature type="transmembrane region" description="Helical" evidence="6">
    <location>
        <begin position="149"/>
        <end position="169"/>
    </location>
</feature>
<feature type="transmembrane region" description="Helical" evidence="6">
    <location>
        <begin position="37"/>
        <end position="54"/>
    </location>
</feature>
<evidence type="ECO:0000313" key="8">
    <source>
        <dbReference type="Proteomes" id="UP000286908"/>
    </source>
</evidence>
<dbReference type="Pfam" id="PF01943">
    <property type="entry name" value="Polysacc_synt"/>
    <property type="match status" value="1"/>
</dbReference>
<reference evidence="7 8" key="1">
    <citation type="submission" date="2017-08" db="EMBL/GenBank/DDBJ databases">
        <title>Draft genome sequence of pheromone producing symbiont Morganella morganii, of the female New Zealand grass grub Costelytra giveni.</title>
        <authorList>
            <person name="Laugraud A."/>
            <person name="Young S.D."/>
            <person name="Hurst M.H."/>
        </authorList>
    </citation>
    <scope>NUCLEOTIDE SEQUENCE [LARGE SCALE GENOMIC DNA]</scope>
    <source>
        <strain evidence="7 8">MMsCG</strain>
    </source>
</reference>
<dbReference type="Proteomes" id="UP000286908">
    <property type="component" value="Unassembled WGS sequence"/>
</dbReference>